<dbReference type="AlphaFoldDB" id="A0A2A2GKM1"/>
<evidence type="ECO:0008006" key="5">
    <source>
        <dbReference type="Google" id="ProtNLM"/>
    </source>
</evidence>
<accession>A0A2A2GKM1</accession>
<gene>
    <name evidence="3" type="ORF">CK240_05305</name>
</gene>
<sequence>MAGFWTGLVHGTLMCAATLAALSLAFPRDAGEDRGPGADAAPAPVSPGKLSGPDARDQASSAMAGLPASGRAAGVEAADAPPPAAPSGMTAARPAPDLPRVGSGPGTQAAASGSLPEGEGGPQDARPALEPLPDPIGSDFRRGSDDPPRAPDASPAPAQGAAPRSLAVGTEAAPLPAAIPAEGPRVLIAPAAPAGIGLPAEPEPLDRPQMEAPVTPGQPGRVAGVAPDALPRPSRPEPAQPAAADEARNSTVALASLDAGNASASMPTETAPADSPAAEDGGPAPEAPTEPAERLAEDPEGTGPRGTSAGPVPLAADPSPATGATAAAPFGTEAPQQPSGAQDDRPAVIGQQAALAADRSVSSTASADRAPRPAPDLTIPQAFALPRPSRAAPALPQPAAATPPAPDLSDLKPGASR</sequence>
<keyword evidence="4" id="KW-1185">Reference proteome</keyword>
<feature type="region of interest" description="Disordered" evidence="1">
    <location>
        <begin position="194"/>
        <end position="417"/>
    </location>
</feature>
<feature type="region of interest" description="Disordered" evidence="1">
    <location>
        <begin position="29"/>
        <end position="169"/>
    </location>
</feature>
<dbReference type="EMBL" id="NSJZ01000003">
    <property type="protein sequence ID" value="PAU97898.1"/>
    <property type="molecule type" value="Genomic_DNA"/>
</dbReference>
<evidence type="ECO:0000256" key="1">
    <source>
        <dbReference type="SAM" id="MobiDB-lite"/>
    </source>
</evidence>
<dbReference type="RefSeq" id="WP_095639306.1">
    <property type="nucleotide sequence ID" value="NZ_NSJZ01000003.1"/>
</dbReference>
<keyword evidence="2" id="KW-0732">Signal</keyword>
<reference evidence="3 4" key="1">
    <citation type="submission" date="2017-09" db="EMBL/GenBank/DDBJ databases">
        <title>Paracoccus alkalisoli sp. nov., isolated from saline alkaline soil.</title>
        <authorList>
            <person name="Dong X."/>
            <person name="Zhang G."/>
        </authorList>
    </citation>
    <scope>NUCLEOTIDE SEQUENCE [LARGE SCALE GENOMIC DNA]</scope>
    <source>
        <strain evidence="3 4">WN007</strain>
    </source>
</reference>
<organism evidence="3 4">
    <name type="scientific">Paracoccus salipaludis</name>
    <dbReference type="NCBI Taxonomy" id="2032623"/>
    <lineage>
        <taxon>Bacteria</taxon>
        <taxon>Pseudomonadati</taxon>
        <taxon>Pseudomonadota</taxon>
        <taxon>Alphaproteobacteria</taxon>
        <taxon>Rhodobacterales</taxon>
        <taxon>Paracoccaceae</taxon>
        <taxon>Paracoccus</taxon>
    </lineage>
</organism>
<feature type="compositionally biased region" description="Low complexity" evidence="1">
    <location>
        <begin position="67"/>
        <end position="79"/>
    </location>
</feature>
<feature type="compositionally biased region" description="Low complexity" evidence="1">
    <location>
        <begin position="384"/>
        <end position="400"/>
    </location>
</feature>
<evidence type="ECO:0000313" key="4">
    <source>
        <dbReference type="Proteomes" id="UP000218023"/>
    </source>
</evidence>
<dbReference type="OrthoDB" id="7778961at2"/>
<proteinExistence type="predicted"/>
<feature type="signal peptide" evidence="2">
    <location>
        <begin position="1"/>
        <end position="30"/>
    </location>
</feature>
<name>A0A2A2GKM1_9RHOB</name>
<feature type="chain" id="PRO_5012109872" description="Meckel syndrome type 1 protein" evidence="2">
    <location>
        <begin position="31"/>
        <end position="417"/>
    </location>
</feature>
<feature type="compositionally biased region" description="Basic and acidic residues" evidence="1">
    <location>
        <begin position="139"/>
        <end position="149"/>
    </location>
</feature>
<protein>
    <recommendedName>
        <fullName evidence="5">Meckel syndrome type 1 protein</fullName>
    </recommendedName>
</protein>
<evidence type="ECO:0000256" key="2">
    <source>
        <dbReference type="SAM" id="SignalP"/>
    </source>
</evidence>
<dbReference type="Proteomes" id="UP000218023">
    <property type="component" value="Unassembled WGS sequence"/>
</dbReference>
<feature type="compositionally biased region" description="Low complexity" evidence="1">
    <location>
        <begin position="271"/>
        <end position="290"/>
    </location>
</feature>
<evidence type="ECO:0000313" key="3">
    <source>
        <dbReference type="EMBL" id="PAU97898.1"/>
    </source>
</evidence>
<comment type="caution">
    <text evidence="3">The sequence shown here is derived from an EMBL/GenBank/DDBJ whole genome shotgun (WGS) entry which is preliminary data.</text>
</comment>
<feature type="compositionally biased region" description="Low complexity" evidence="1">
    <location>
        <begin position="315"/>
        <end position="335"/>
    </location>
</feature>